<keyword evidence="1" id="KW-0732">Signal</keyword>
<name>A0A2G9UP99_TELCI</name>
<dbReference type="OrthoDB" id="426718at2759"/>
<evidence type="ECO:0000313" key="3">
    <source>
        <dbReference type="EMBL" id="PIO72078.1"/>
    </source>
</evidence>
<organism evidence="3 4">
    <name type="scientific">Teladorsagia circumcincta</name>
    <name type="common">Brown stomach worm</name>
    <name type="synonym">Ostertagia circumcincta</name>
    <dbReference type="NCBI Taxonomy" id="45464"/>
    <lineage>
        <taxon>Eukaryota</taxon>
        <taxon>Metazoa</taxon>
        <taxon>Ecdysozoa</taxon>
        <taxon>Nematoda</taxon>
        <taxon>Chromadorea</taxon>
        <taxon>Rhabditida</taxon>
        <taxon>Rhabditina</taxon>
        <taxon>Rhabditomorpha</taxon>
        <taxon>Strongyloidea</taxon>
        <taxon>Trichostrongylidae</taxon>
        <taxon>Teladorsagia</taxon>
    </lineage>
</organism>
<keyword evidence="4" id="KW-1185">Reference proteome</keyword>
<dbReference type="AlphaFoldDB" id="A0A2G9UP99"/>
<accession>A0A2G9UP99</accession>
<dbReference type="PANTHER" id="PTHR45908:SF8">
    <property type="entry name" value="FUNGAL LIPASE-LIKE DOMAIN-CONTAINING PROTEIN"/>
    <property type="match status" value="1"/>
</dbReference>
<protein>
    <recommendedName>
        <fullName evidence="2">Fungal lipase-type domain-containing protein</fullName>
    </recommendedName>
</protein>
<dbReference type="EMBL" id="KZ345776">
    <property type="protein sequence ID" value="PIO72078.1"/>
    <property type="molecule type" value="Genomic_DNA"/>
</dbReference>
<dbReference type="InterPro" id="IPR002921">
    <property type="entry name" value="Fungal_lipase-type"/>
</dbReference>
<feature type="domain" description="Fungal lipase-type" evidence="2">
    <location>
        <begin position="93"/>
        <end position="158"/>
    </location>
</feature>
<sequence length="158" mass="17640">MLVAFIFTLLLSISSAVALPVFAKPAHFSDEFARTKVVPLCAATELDDPQICISRTFTNATVLHRINTLCDKESTDTCSGYTAINHADKAIMLAFRGTVGDQQMFRESAITLFEDKVPWIAGGAVSKYFYNAFYSVWNGGIKDDFLTLANKYKDYELW</sequence>
<feature type="chain" id="PRO_5013614395" description="Fungal lipase-type domain-containing protein" evidence="1">
    <location>
        <begin position="19"/>
        <end position="158"/>
    </location>
</feature>
<dbReference type="SUPFAM" id="SSF53474">
    <property type="entry name" value="alpha/beta-Hydrolases"/>
    <property type="match status" value="1"/>
</dbReference>
<evidence type="ECO:0000256" key="1">
    <source>
        <dbReference type="SAM" id="SignalP"/>
    </source>
</evidence>
<gene>
    <name evidence="3" type="ORF">TELCIR_06010</name>
</gene>
<proteinExistence type="predicted"/>
<dbReference type="PANTHER" id="PTHR45908">
    <property type="entry name" value="PROTEIN CBG11750-RELATED"/>
    <property type="match status" value="1"/>
</dbReference>
<feature type="non-terminal residue" evidence="3">
    <location>
        <position position="158"/>
    </location>
</feature>
<dbReference type="Proteomes" id="UP000230423">
    <property type="component" value="Unassembled WGS sequence"/>
</dbReference>
<evidence type="ECO:0000259" key="2">
    <source>
        <dbReference type="Pfam" id="PF01764"/>
    </source>
</evidence>
<feature type="signal peptide" evidence="1">
    <location>
        <begin position="1"/>
        <end position="18"/>
    </location>
</feature>
<dbReference type="InterPro" id="IPR029058">
    <property type="entry name" value="AB_hydrolase_fold"/>
</dbReference>
<reference evidence="3 4" key="1">
    <citation type="submission" date="2015-09" db="EMBL/GenBank/DDBJ databases">
        <title>Draft genome of the parasitic nematode Teladorsagia circumcincta isolate WARC Sus (inbred).</title>
        <authorList>
            <person name="Mitreva M."/>
        </authorList>
    </citation>
    <scope>NUCLEOTIDE SEQUENCE [LARGE SCALE GENOMIC DNA]</scope>
    <source>
        <strain evidence="3 4">S</strain>
    </source>
</reference>
<dbReference type="GO" id="GO:0006629">
    <property type="term" value="P:lipid metabolic process"/>
    <property type="evidence" value="ECO:0007669"/>
    <property type="project" value="InterPro"/>
</dbReference>
<dbReference type="Pfam" id="PF01764">
    <property type="entry name" value="Lipase_3"/>
    <property type="match status" value="1"/>
</dbReference>
<evidence type="ECO:0000313" key="4">
    <source>
        <dbReference type="Proteomes" id="UP000230423"/>
    </source>
</evidence>
<dbReference type="Gene3D" id="3.40.50.1820">
    <property type="entry name" value="alpha/beta hydrolase"/>
    <property type="match status" value="1"/>
</dbReference>